<dbReference type="EMBL" id="JAEHFW010000002">
    <property type="protein sequence ID" value="MBK0379885.1"/>
    <property type="molecule type" value="Genomic_DNA"/>
</dbReference>
<keyword evidence="3" id="KW-1185">Reference proteome</keyword>
<feature type="transmembrane region" description="Helical" evidence="1">
    <location>
        <begin position="45"/>
        <end position="62"/>
    </location>
</feature>
<dbReference type="Proteomes" id="UP000613193">
    <property type="component" value="Unassembled WGS sequence"/>
</dbReference>
<reference evidence="2" key="1">
    <citation type="submission" date="2020-12" db="EMBL/GenBank/DDBJ databases">
        <title>Bacterial novel species Mucilaginibacter sp. SD-g isolated from soil.</title>
        <authorList>
            <person name="Jung H.-Y."/>
        </authorList>
    </citation>
    <scope>NUCLEOTIDE SEQUENCE</scope>
    <source>
        <strain evidence="2">SD-g</strain>
    </source>
</reference>
<dbReference type="Pfam" id="PF07343">
    <property type="entry name" value="DUF1475"/>
    <property type="match status" value="1"/>
</dbReference>
<keyword evidence="1" id="KW-0472">Membrane</keyword>
<evidence type="ECO:0000313" key="2">
    <source>
        <dbReference type="EMBL" id="MBK0379885.1"/>
    </source>
</evidence>
<dbReference type="RefSeq" id="WP_200066426.1">
    <property type="nucleotide sequence ID" value="NZ_JAEHFW010000002.1"/>
</dbReference>
<sequence>MITTLKIIFSIVFVWVCYIVISTSMQSNLFKQWDYLGSIPWMRATLWDFYANVSVIYIWVCYKERSIPAKIIWLILLVALGSIASCAFVLIQLFRLKPNEGLKEFFSKRNG</sequence>
<evidence type="ECO:0000256" key="1">
    <source>
        <dbReference type="SAM" id="Phobius"/>
    </source>
</evidence>
<gene>
    <name evidence="2" type="ORF">I5M19_11230</name>
</gene>
<dbReference type="PANTHER" id="PTHR36318">
    <property type="entry name" value="OS06G0581300 PROTEIN"/>
    <property type="match status" value="1"/>
</dbReference>
<feature type="transmembrane region" description="Helical" evidence="1">
    <location>
        <begin position="71"/>
        <end position="94"/>
    </location>
</feature>
<dbReference type="InterPro" id="IPR009943">
    <property type="entry name" value="DUF1475"/>
</dbReference>
<dbReference type="PANTHER" id="PTHR36318:SF3">
    <property type="entry name" value="OS06G0581300 PROTEIN"/>
    <property type="match status" value="1"/>
</dbReference>
<feature type="transmembrane region" description="Helical" evidence="1">
    <location>
        <begin position="7"/>
        <end position="25"/>
    </location>
</feature>
<proteinExistence type="predicted"/>
<evidence type="ECO:0000313" key="3">
    <source>
        <dbReference type="Proteomes" id="UP000613193"/>
    </source>
</evidence>
<comment type="caution">
    <text evidence="2">The sequence shown here is derived from an EMBL/GenBank/DDBJ whole genome shotgun (WGS) entry which is preliminary data.</text>
</comment>
<keyword evidence="1" id="KW-1133">Transmembrane helix</keyword>
<accession>A0A934UNB0</accession>
<organism evidence="2 3">
    <name type="scientific">Mucilaginibacter segetis</name>
    <dbReference type="NCBI Taxonomy" id="2793071"/>
    <lineage>
        <taxon>Bacteria</taxon>
        <taxon>Pseudomonadati</taxon>
        <taxon>Bacteroidota</taxon>
        <taxon>Sphingobacteriia</taxon>
        <taxon>Sphingobacteriales</taxon>
        <taxon>Sphingobacteriaceae</taxon>
        <taxon>Mucilaginibacter</taxon>
    </lineage>
</organism>
<dbReference type="AlphaFoldDB" id="A0A934UNB0"/>
<name>A0A934UNB0_9SPHI</name>
<protein>
    <submittedName>
        <fullName evidence="2">DUF1475 family protein</fullName>
    </submittedName>
</protein>
<keyword evidence="1" id="KW-0812">Transmembrane</keyword>